<feature type="compositionally biased region" description="Polar residues" evidence="8">
    <location>
        <begin position="558"/>
        <end position="576"/>
    </location>
</feature>
<sequence length="1701" mass="179939">MVSRSPLPNWAVMPAADPSSEGEDESEEDELHSTTSKRRKGGQSAGPPNPKRPRLSWPDEKGIGSSSKPLSRTSQLERGNNAAAGSSKPAASIRSRGHELADGQPSSRKHGAGPSRMNNGVEYDKFATSSSASTSSVFERLMSNKDAQSRKGKEKERQPNDHARPLLKSSITAAPPTKPKPDEIIVISSDDDNSAPLPAKPRKSLPVTNKEIIEVLDSDEYVGPTPTKSKAAKAAGSSNAPAPKLKLLKKKKRETEVMRESSSELEASSPVASVPRYVTTKSKETHSQALPAQLSSKSSTSFSSTDYVRSFPSRSAAKGLDADKMDVDLAATTQSAPSKSVAEMAPAAQRMTSDKTNSTGSSSTVVASASYGDLPRRSTEKMVVNDKAVVQASGPETVSERGSAATGRGSDKMSVDNDTVKQASSSSSISEKASTAKMRPSQSNTSAPSDKPVASPSTAGATSVRGADNAAVESNVITPTSSAKAVLERASAALRISDSALSGRSSASSGTTSGSAIDGMAVDTKAVGQSSTSKPKLIPEVNAAVNTPAKPLRPQIARKSTGQTTPQYTQLYSTGRSDSHIPPDFRRIGPVASPDALSPRPALGADKTAVDSDSIPQPSRAKAALESAFAGLKKADTGRSDSSSSVALVPPPRTATGSADAKMLVDTDASGQASTMKSVSLEAATPTLPAKPPWRVRPLPLPLPRKFSGQASSGSSTKATDAPDKKDKDHQSTPRAAALPQTSPGEKAPSRSGPSMSAQPKSPAEPREPPSPEPSSRAKHEPVTPSRVPIPPSPSRRSSGMDMGGLKDVLDTTVPLSPSQPAPSIRPPMVGRQASRTSTSSSSEAVSSEASLGLSKDSKGKGEEKAQPIASSSSTNAKSSRPAAVSLGSSKESAIDLTLDDSDEEMASPAPAPESLDAAIKTSAFLKHQLGDAHTSEAVPPKAVSSSSQASSSCEEKSRAGSDELAMPPQKAPASLPVAPVSPVIPKPPSAVARKPMPLPLPRPGRASQQAPASASTTLSSEAPEAARQSSITAPSPKPRPTDPSVPVRKQGSRSSSSESSSSSASIASAMVTAQVRLPHRTARKSTGRLPRRPMSPSAATSSPAPRLTGARLSSLLSSPIAAVSVSPPLPGALPQPLTDAATPVDTRKPETGPRDSPPKVSVPLDAPEEPTDVRRSVSPASGSTSTSAPVDRSEDARAMNKALPFAAGSPGLRSAEVVPAPLPTVPEPTDVPAVEEPSTATEEDDLDLEYVDVPLPQPVSEDAAEEMDVENLLTDSMAASRDSTVHEVSPDPLSVAAVSDDVPARRRSTRSSRSSSRDSVNYFPDESPIDTPDETPAPSPSPDDYSVPVPTKTWGGFPSLNWRTYRQNLDNFKPTCYFAKDLPHGLQDTINRWPEHAKRHRALVQVLQSAIQENTADDEPDAPPIEIINEVDDEPTPPWEFHYTNKIWLGEGMSPSDMTKLVSCNCMGRCDPKSKTCACVERQERITHIPEFAYDSRGRVKEPDWPIFECNDLCGCGDDCRNRVVQHGRQLPIRIQKTKEKGWGVFAGNKKIQKGTFIGIYAGELLGNAEADARGETYDDWGRTYLFNLDFYHLRQGVENWEIMYAVDAYHAGNFTRFLNHSCNPNCQLVPCYINESDMQKPLLTVFATRDIEPFEEICFSYFGRVDEEGPPQDERPSSPSMDKWKCACKAPNCTGYMFI</sequence>
<evidence type="ECO:0000256" key="7">
    <source>
        <dbReference type="ARBA" id="ARBA00022833"/>
    </source>
</evidence>
<keyword evidence="3 12" id="KW-0489">Methyltransferase</keyword>
<dbReference type="GO" id="GO:0005694">
    <property type="term" value="C:chromosome"/>
    <property type="evidence" value="ECO:0007669"/>
    <property type="project" value="UniProtKB-SubCell"/>
</dbReference>
<feature type="compositionally biased region" description="Basic and acidic residues" evidence="8">
    <location>
        <begin position="253"/>
        <end position="262"/>
    </location>
</feature>
<feature type="compositionally biased region" description="Basic and acidic residues" evidence="8">
    <location>
        <begin position="764"/>
        <end position="782"/>
    </location>
</feature>
<feature type="compositionally biased region" description="Basic and acidic residues" evidence="8">
    <location>
        <begin position="577"/>
        <end position="587"/>
    </location>
</feature>
<feature type="compositionally biased region" description="Basic residues" evidence="8">
    <location>
        <begin position="1078"/>
        <end position="1092"/>
    </location>
</feature>
<dbReference type="OrthoDB" id="308383at2759"/>
<evidence type="ECO:0000256" key="5">
    <source>
        <dbReference type="ARBA" id="ARBA00022691"/>
    </source>
</evidence>
<feature type="domain" description="Post-SET" evidence="11">
    <location>
        <begin position="1684"/>
        <end position="1700"/>
    </location>
</feature>
<feature type="region of interest" description="Disordered" evidence="8">
    <location>
        <begin position="1"/>
        <end position="1351"/>
    </location>
</feature>
<keyword evidence="4" id="KW-0808">Transferase</keyword>
<feature type="compositionally biased region" description="Low complexity" evidence="8">
    <location>
        <begin position="1093"/>
        <end position="1127"/>
    </location>
</feature>
<comment type="caution">
    <text evidence="12">The sequence shown here is derived from an EMBL/GenBank/DDBJ whole genome shotgun (WGS) entry which is preliminary data.</text>
</comment>
<dbReference type="GO" id="GO:0032259">
    <property type="term" value="P:methylation"/>
    <property type="evidence" value="ECO:0007669"/>
    <property type="project" value="UniProtKB-KW"/>
</dbReference>
<feature type="compositionally biased region" description="Low complexity" evidence="8">
    <location>
        <begin position="835"/>
        <end position="855"/>
    </location>
</feature>
<dbReference type="InterPro" id="IPR007728">
    <property type="entry name" value="Pre-SET_dom"/>
</dbReference>
<feature type="compositionally biased region" description="Basic and acidic residues" evidence="8">
    <location>
        <begin position="409"/>
        <end position="419"/>
    </location>
</feature>
<keyword evidence="7" id="KW-0862">Zinc</keyword>
<feature type="compositionally biased region" description="Acidic residues" evidence="8">
    <location>
        <begin position="20"/>
        <end position="30"/>
    </location>
</feature>
<feature type="compositionally biased region" description="Low complexity" evidence="8">
    <location>
        <begin position="871"/>
        <end position="880"/>
    </location>
</feature>
<dbReference type="Pfam" id="PF05033">
    <property type="entry name" value="Pre-SET"/>
    <property type="match status" value="1"/>
</dbReference>
<keyword evidence="13" id="KW-1185">Reference proteome</keyword>
<feature type="compositionally biased region" description="Low complexity" evidence="8">
    <location>
        <begin position="421"/>
        <end position="437"/>
    </location>
</feature>
<evidence type="ECO:0000256" key="8">
    <source>
        <dbReference type="SAM" id="MobiDB-lite"/>
    </source>
</evidence>
<dbReference type="GO" id="GO:0008270">
    <property type="term" value="F:zinc ion binding"/>
    <property type="evidence" value="ECO:0007669"/>
    <property type="project" value="InterPro"/>
</dbReference>
<feature type="compositionally biased region" description="Low complexity" evidence="8">
    <location>
        <begin position="295"/>
        <end position="305"/>
    </location>
</feature>
<keyword evidence="2" id="KW-0158">Chromosome</keyword>
<dbReference type="PROSITE" id="PS50868">
    <property type="entry name" value="POST_SET"/>
    <property type="match status" value="1"/>
</dbReference>
<gene>
    <name evidence="12" type="ORF">LshimejAT787_0903840</name>
</gene>
<dbReference type="GO" id="GO:0005634">
    <property type="term" value="C:nucleus"/>
    <property type="evidence" value="ECO:0007669"/>
    <property type="project" value="InterPro"/>
</dbReference>
<feature type="compositionally biased region" description="Basic and acidic residues" evidence="8">
    <location>
        <begin position="1146"/>
        <end position="1158"/>
    </location>
</feature>
<accession>A0A9P3UN34</accession>
<evidence type="ECO:0000256" key="1">
    <source>
        <dbReference type="ARBA" id="ARBA00004286"/>
    </source>
</evidence>
<feature type="compositionally biased region" description="Basic and acidic residues" evidence="8">
    <location>
        <begin position="374"/>
        <end position="384"/>
    </location>
</feature>
<reference evidence="12" key="1">
    <citation type="submission" date="2022-07" db="EMBL/GenBank/DDBJ databases">
        <title>The genome of Lyophyllum shimeji provides insight into the initial evolution of ectomycorrhizal fungal genome.</title>
        <authorList>
            <person name="Kobayashi Y."/>
            <person name="Shibata T."/>
            <person name="Hirakawa H."/>
            <person name="Shigenobu S."/>
            <person name="Nishiyama T."/>
            <person name="Yamada A."/>
            <person name="Hasebe M."/>
            <person name="Kawaguchi M."/>
        </authorList>
    </citation>
    <scope>NUCLEOTIDE SEQUENCE</scope>
    <source>
        <strain evidence="12">AT787</strain>
    </source>
</reference>
<dbReference type="SUPFAM" id="SSF82199">
    <property type="entry name" value="SET domain"/>
    <property type="match status" value="1"/>
</dbReference>
<feature type="domain" description="Pre-SET" evidence="10">
    <location>
        <begin position="1463"/>
        <end position="1529"/>
    </location>
</feature>
<keyword evidence="5" id="KW-0949">S-adenosyl-L-methionine</keyword>
<evidence type="ECO:0000256" key="3">
    <source>
        <dbReference type="ARBA" id="ARBA00022603"/>
    </source>
</evidence>
<name>A0A9P3UN34_LYOSH</name>
<dbReference type="Pfam" id="PF00856">
    <property type="entry name" value="SET"/>
    <property type="match status" value="1"/>
</dbReference>
<feature type="compositionally biased region" description="Low complexity" evidence="8">
    <location>
        <begin position="223"/>
        <end position="245"/>
    </location>
</feature>
<dbReference type="PROSITE" id="PS50280">
    <property type="entry name" value="SET"/>
    <property type="match status" value="1"/>
</dbReference>
<dbReference type="Proteomes" id="UP001063166">
    <property type="component" value="Unassembled WGS sequence"/>
</dbReference>
<feature type="compositionally biased region" description="Low complexity" evidence="8">
    <location>
        <begin position="1177"/>
        <end position="1191"/>
    </location>
</feature>
<proteinExistence type="predicted"/>
<feature type="compositionally biased region" description="Low complexity" evidence="8">
    <location>
        <begin position="358"/>
        <end position="372"/>
    </location>
</feature>
<comment type="subcellular location">
    <subcellularLocation>
        <location evidence="1">Chromosome</location>
    </subcellularLocation>
</comment>
<evidence type="ECO:0000313" key="13">
    <source>
        <dbReference type="Proteomes" id="UP001063166"/>
    </source>
</evidence>
<evidence type="ECO:0000313" key="12">
    <source>
        <dbReference type="EMBL" id="GLB41169.1"/>
    </source>
</evidence>
<feature type="compositionally biased region" description="Polar residues" evidence="8">
    <location>
        <begin position="64"/>
        <end position="78"/>
    </location>
</feature>
<organism evidence="12 13">
    <name type="scientific">Lyophyllum shimeji</name>
    <name type="common">Hon-shimeji</name>
    <name type="synonym">Tricholoma shimeji</name>
    <dbReference type="NCBI Taxonomy" id="47721"/>
    <lineage>
        <taxon>Eukaryota</taxon>
        <taxon>Fungi</taxon>
        <taxon>Dikarya</taxon>
        <taxon>Basidiomycota</taxon>
        <taxon>Agaricomycotina</taxon>
        <taxon>Agaricomycetes</taxon>
        <taxon>Agaricomycetidae</taxon>
        <taxon>Agaricales</taxon>
        <taxon>Tricholomatineae</taxon>
        <taxon>Lyophyllaceae</taxon>
        <taxon>Lyophyllum</taxon>
    </lineage>
</organism>
<feature type="compositionally biased region" description="Low complexity" evidence="8">
    <location>
        <begin position="1053"/>
        <end position="1070"/>
    </location>
</feature>
<protein>
    <submittedName>
        <fullName evidence="12">To Structure Of The Set Domain Histone Lysine Methyltransferase Clr4</fullName>
    </submittedName>
</protein>
<dbReference type="PROSITE" id="PS50867">
    <property type="entry name" value="PRE_SET"/>
    <property type="match status" value="1"/>
</dbReference>
<evidence type="ECO:0000256" key="4">
    <source>
        <dbReference type="ARBA" id="ARBA00022679"/>
    </source>
</evidence>
<dbReference type="GO" id="GO:0042054">
    <property type="term" value="F:histone methyltransferase activity"/>
    <property type="evidence" value="ECO:0007669"/>
    <property type="project" value="InterPro"/>
</dbReference>
<feature type="compositionally biased region" description="Low complexity" evidence="8">
    <location>
        <begin position="495"/>
        <end position="519"/>
    </location>
</feature>
<dbReference type="SMART" id="SM00317">
    <property type="entry name" value="SET"/>
    <property type="match status" value="1"/>
</dbReference>
<dbReference type="InterPro" id="IPR003616">
    <property type="entry name" value="Post-SET_dom"/>
</dbReference>
<evidence type="ECO:0000259" key="11">
    <source>
        <dbReference type="PROSITE" id="PS50868"/>
    </source>
</evidence>
<evidence type="ECO:0000259" key="9">
    <source>
        <dbReference type="PROSITE" id="PS50280"/>
    </source>
</evidence>
<feature type="compositionally biased region" description="Basic and acidic residues" evidence="8">
    <location>
        <begin position="856"/>
        <end position="866"/>
    </location>
</feature>
<feature type="compositionally biased region" description="Low complexity" evidence="8">
    <location>
        <begin position="972"/>
        <end position="982"/>
    </location>
</feature>
<feature type="compositionally biased region" description="Basic and acidic residues" evidence="8">
    <location>
        <begin position="721"/>
        <end position="732"/>
    </location>
</feature>
<feature type="compositionally biased region" description="Low complexity" evidence="8">
    <location>
        <begin position="127"/>
        <end position="136"/>
    </location>
</feature>
<feature type="compositionally biased region" description="Low complexity" evidence="8">
    <location>
        <begin position="936"/>
        <end position="953"/>
    </location>
</feature>
<keyword evidence="6" id="KW-0479">Metal-binding</keyword>
<feature type="compositionally biased region" description="Acidic residues" evidence="8">
    <location>
        <begin position="1242"/>
        <end position="1251"/>
    </location>
</feature>
<feature type="compositionally biased region" description="Polar residues" evidence="8">
    <location>
        <begin position="669"/>
        <end position="678"/>
    </location>
</feature>
<feature type="domain" description="SET" evidence="9">
    <location>
        <begin position="1532"/>
        <end position="1664"/>
    </location>
</feature>
<dbReference type="EMBL" id="BRPK01000009">
    <property type="protein sequence ID" value="GLB41169.1"/>
    <property type="molecule type" value="Genomic_DNA"/>
</dbReference>
<dbReference type="InterPro" id="IPR046341">
    <property type="entry name" value="SET_dom_sf"/>
</dbReference>
<feature type="compositionally biased region" description="Basic and acidic residues" evidence="8">
    <location>
        <begin position="147"/>
        <end position="164"/>
    </location>
</feature>
<dbReference type="PANTHER" id="PTHR46223:SF3">
    <property type="entry name" value="HISTONE-LYSINE N-METHYLTRANSFERASE SET-23"/>
    <property type="match status" value="1"/>
</dbReference>
<dbReference type="InterPro" id="IPR001214">
    <property type="entry name" value="SET_dom"/>
</dbReference>
<feature type="compositionally biased region" description="Low complexity" evidence="8">
    <location>
        <begin position="1007"/>
        <end position="1027"/>
    </location>
</feature>
<dbReference type="SMART" id="SM00468">
    <property type="entry name" value="PreSET"/>
    <property type="match status" value="1"/>
</dbReference>
<evidence type="ECO:0000256" key="2">
    <source>
        <dbReference type="ARBA" id="ARBA00022454"/>
    </source>
</evidence>
<dbReference type="InterPro" id="IPR050973">
    <property type="entry name" value="H3K9_Histone-Lys_N-MTase"/>
</dbReference>
<evidence type="ECO:0000256" key="6">
    <source>
        <dbReference type="ARBA" id="ARBA00022723"/>
    </source>
</evidence>
<dbReference type="PANTHER" id="PTHR46223">
    <property type="entry name" value="HISTONE-LYSINE N-METHYLTRANSFERASE SUV39H"/>
    <property type="match status" value="1"/>
</dbReference>
<evidence type="ECO:0000259" key="10">
    <source>
        <dbReference type="PROSITE" id="PS50867"/>
    </source>
</evidence>
<dbReference type="Gene3D" id="2.170.270.10">
    <property type="entry name" value="SET domain"/>
    <property type="match status" value="1"/>
</dbReference>